<dbReference type="Proteomes" id="UP001148786">
    <property type="component" value="Unassembled WGS sequence"/>
</dbReference>
<gene>
    <name evidence="3" type="ORF">NLJ89_g1667</name>
</gene>
<dbReference type="PANTHER" id="PTHR40465:SF1">
    <property type="entry name" value="DUF6534 DOMAIN-CONTAINING PROTEIN"/>
    <property type="match status" value="1"/>
</dbReference>
<evidence type="ECO:0000259" key="2">
    <source>
        <dbReference type="Pfam" id="PF20152"/>
    </source>
</evidence>
<protein>
    <recommendedName>
        <fullName evidence="2">DUF6534 domain-containing protein</fullName>
    </recommendedName>
</protein>
<proteinExistence type="predicted"/>
<accession>A0A9W8TCZ9</accession>
<evidence type="ECO:0000313" key="3">
    <source>
        <dbReference type="EMBL" id="KAJ3515590.1"/>
    </source>
</evidence>
<dbReference type="OrthoDB" id="2952631at2759"/>
<feature type="transmembrane region" description="Helical" evidence="1">
    <location>
        <begin position="206"/>
        <end position="227"/>
    </location>
</feature>
<keyword evidence="1" id="KW-0812">Transmembrane</keyword>
<name>A0A9W8TCZ9_9AGAR</name>
<comment type="caution">
    <text evidence="3">The sequence shown here is derived from an EMBL/GenBank/DDBJ whole genome shotgun (WGS) entry which is preliminary data.</text>
</comment>
<evidence type="ECO:0000256" key="1">
    <source>
        <dbReference type="SAM" id="Phobius"/>
    </source>
</evidence>
<keyword evidence="1" id="KW-0472">Membrane</keyword>
<feature type="transmembrane region" description="Helical" evidence="1">
    <location>
        <begin position="125"/>
        <end position="146"/>
    </location>
</feature>
<feature type="transmembrane region" description="Helical" evidence="1">
    <location>
        <begin position="166"/>
        <end position="186"/>
    </location>
</feature>
<dbReference type="InterPro" id="IPR045339">
    <property type="entry name" value="DUF6534"/>
</dbReference>
<keyword evidence="4" id="KW-1185">Reference proteome</keyword>
<dbReference type="EMBL" id="JANKHO010000089">
    <property type="protein sequence ID" value="KAJ3515590.1"/>
    <property type="molecule type" value="Genomic_DNA"/>
</dbReference>
<feature type="transmembrane region" description="Helical" evidence="1">
    <location>
        <begin position="239"/>
        <end position="256"/>
    </location>
</feature>
<feature type="transmembrane region" description="Helical" evidence="1">
    <location>
        <begin position="94"/>
        <end position="113"/>
    </location>
</feature>
<feature type="transmembrane region" description="Helical" evidence="1">
    <location>
        <begin position="53"/>
        <end position="74"/>
    </location>
</feature>
<evidence type="ECO:0000313" key="4">
    <source>
        <dbReference type="Proteomes" id="UP001148786"/>
    </source>
</evidence>
<dbReference type="AlphaFoldDB" id="A0A9W8TCZ9"/>
<dbReference type="Pfam" id="PF20152">
    <property type="entry name" value="DUF6534"/>
    <property type="match status" value="1"/>
</dbReference>
<organism evidence="3 4">
    <name type="scientific">Agrocybe chaxingu</name>
    <dbReference type="NCBI Taxonomy" id="84603"/>
    <lineage>
        <taxon>Eukaryota</taxon>
        <taxon>Fungi</taxon>
        <taxon>Dikarya</taxon>
        <taxon>Basidiomycota</taxon>
        <taxon>Agaricomycotina</taxon>
        <taxon>Agaricomycetes</taxon>
        <taxon>Agaricomycetidae</taxon>
        <taxon>Agaricales</taxon>
        <taxon>Agaricineae</taxon>
        <taxon>Strophariaceae</taxon>
        <taxon>Agrocybe</taxon>
    </lineage>
</organism>
<feature type="transmembrane region" description="Helical" evidence="1">
    <location>
        <begin position="15"/>
        <end position="41"/>
    </location>
</feature>
<keyword evidence="1" id="KW-1133">Transmembrane helix</keyword>
<feature type="domain" description="DUF6534" evidence="2">
    <location>
        <begin position="172"/>
        <end position="259"/>
    </location>
</feature>
<sequence length="311" mass="34210">MNFTDRIGTTDPVVIIGPQLICGYINTALFGVLSVQVFIFYCAFPCEALYLKLLVYGIYVLETAQTALFVEHAFRVYVMSFGNIEGSNIVGTSWFSVPILTSVGTCAIQFFYAHRVHILSRRKPLVVVIIILALIQLSFGIATGVLAHRSKIFIPITFMLQLSTVIWNACCALCDSIITVSIIYYLSRTRSPIKETRRLVRQLIQLSLETGFLTSALSIVALLFMLLPSNKLGPAYEGVAVLLGKVYANSMLVLVNRRARITSGEREPQVFGGGTTRISFRVPDLEDGRTKPPAGERIAMGEGSLSLVETG</sequence>
<reference evidence="3" key="1">
    <citation type="submission" date="2022-07" db="EMBL/GenBank/DDBJ databases">
        <title>Genome Sequence of Agrocybe chaxingu.</title>
        <authorList>
            <person name="Buettner E."/>
        </authorList>
    </citation>
    <scope>NUCLEOTIDE SEQUENCE</scope>
    <source>
        <strain evidence="3">MP-N11</strain>
    </source>
</reference>
<dbReference type="PANTHER" id="PTHR40465">
    <property type="entry name" value="CHROMOSOME 1, WHOLE GENOME SHOTGUN SEQUENCE"/>
    <property type="match status" value="1"/>
</dbReference>